<evidence type="ECO:0008006" key="3">
    <source>
        <dbReference type="Google" id="ProtNLM"/>
    </source>
</evidence>
<gene>
    <name evidence="1" type="ORF">JK636_04790</name>
</gene>
<evidence type="ECO:0000313" key="1">
    <source>
        <dbReference type="EMBL" id="MBL4935072.1"/>
    </source>
</evidence>
<keyword evidence="2" id="KW-1185">Reference proteome</keyword>
<dbReference type="Proteomes" id="UP000632377">
    <property type="component" value="Unassembled WGS sequence"/>
</dbReference>
<protein>
    <recommendedName>
        <fullName evidence="3">DUF3139 domain-containing protein</fullName>
    </recommendedName>
</protein>
<name>A0ABS1T6V2_9CLOT</name>
<comment type="caution">
    <text evidence="1">The sequence shown here is derived from an EMBL/GenBank/DDBJ whole genome shotgun (WGS) entry which is preliminary data.</text>
</comment>
<evidence type="ECO:0000313" key="2">
    <source>
        <dbReference type="Proteomes" id="UP000632377"/>
    </source>
</evidence>
<accession>A0ABS1T6V2</accession>
<proteinExistence type="predicted"/>
<reference evidence="1 2" key="1">
    <citation type="submission" date="2021-01" db="EMBL/GenBank/DDBJ databases">
        <title>Genome public.</title>
        <authorList>
            <person name="Liu C."/>
            <person name="Sun Q."/>
        </authorList>
    </citation>
    <scope>NUCLEOTIDE SEQUENCE [LARGE SCALE GENOMIC DNA]</scope>
    <source>
        <strain evidence="1 2">YIM B02515</strain>
    </source>
</reference>
<organism evidence="1 2">
    <name type="scientific">Clostridium rhizosphaerae</name>
    <dbReference type="NCBI Taxonomy" id="2803861"/>
    <lineage>
        <taxon>Bacteria</taxon>
        <taxon>Bacillati</taxon>
        <taxon>Bacillota</taxon>
        <taxon>Clostridia</taxon>
        <taxon>Eubacteriales</taxon>
        <taxon>Clostridiaceae</taxon>
        <taxon>Clostridium</taxon>
    </lineage>
</organism>
<dbReference type="RefSeq" id="WP_202747691.1">
    <property type="nucleotide sequence ID" value="NZ_JAESWC010000002.1"/>
</dbReference>
<dbReference type="EMBL" id="JAESWC010000002">
    <property type="protein sequence ID" value="MBL4935072.1"/>
    <property type="molecule type" value="Genomic_DNA"/>
</dbReference>
<sequence>MKKKIGIFIAFLVIAVLLITSFKQYGVKKANDYAKFLASAIPKSIPNPGITEDVQVEKILKQTPINLVMLVKWGDNERAYISIKHWMTKAHDFIEIHAVDKKKSMTMQE</sequence>